<dbReference type="Gene3D" id="3.40.50.12780">
    <property type="entry name" value="N-terminal domain of ligase-like"/>
    <property type="match status" value="1"/>
</dbReference>
<dbReference type="InterPro" id="IPR051087">
    <property type="entry name" value="Mitochondrial_ACSM"/>
</dbReference>
<dbReference type="GO" id="GO:0004321">
    <property type="term" value="F:fatty-acyl-CoA synthase activity"/>
    <property type="evidence" value="ECO:0007669"/>
    <property type="project" value="TreeGrafter"/>
</dbReference>
<comment type="similarity">
    <text evidence="1">Belongs to the ATP-dependent AMP-binding enzyme family.</text>
</comment>
<evidence type="ECO:0000259" key="5">
    <source>
        <dbReference type="Pfam" id="PF00501"/>
    </source>
</evidence>
<keyword evidence="4" id="KW-0067">ATP-binding</keyword>
<dbReference type="SUPFAM" id="SSF56801">
    <property type="entry name" value="Acetyl-CoA synthetase-like"/>
    <property type="match status" value="1"/>
</dbReference>
<dbReference type="GO" id="GO:0005524">
    <property type="term" value="F:ATP binding"/>
    <property type="evidence" value="ECO:0007669"/>
    <property type="project" value="UniProtKB-KW"/>
</dbReference>
<dbReference type="InterPro" id="IPR045851">
    <property type="entry name" value="AMP-bd_C_sf"/>
</dbReference>
<dbReference type="Gene3D" id="3.30.300.30">
    <property type="match status" value="1"/>
</dbReference>
<dbReference type="AlphaFoldDB" id="A0A9D1MIQ9"/>
<dbReference type="GO" id="GO:0015645">
    <property type="term" value="F:fatty acid ligase activity"/>
    <property type="evidence" value="ECO:0007669"/>
    <property type="project" value="TreeGrafter"/>
</dbReference>
<organism evidence="7 8">
    <name type="scientific">Candidatus Stercoripulliclostridium merdigallinarum</name>
    <dbReference type="NCBI Taxonomy" id="2840951"/>
    <lineage>
        <taxon>Bacteria</taxon>
        <taxon>Bacillati</taxon>
        <taxon>Bacillota</taxon>
        <taxon>Clostridia</taxon>
        <taxon>Eubacteriales</taxon>
        <taxon>Candidatus Stercoripulliclostridium</taxon>
    </lineage>
</organism>
<dbReference type="InterPro" id="IPR025110">
    <property type="entry name" value="AMP-bd_C"/>
</dbReference>
<dbReference type="PANTHER" id="PTHR43605">
    <property type="entry name" value="ACYL-COENZYME A SYNTHETASE"/>
    <property type="match status" value="1"/>
</dbReference>
<dbReference type="Proteomes" id="UP000824094">
    <property type="component" value="Unassembled WGS sequence"/>
</dbReference>
<evidence type="ECO:0000256" key="1">
    <source>
        <dbReference type="ARBA" id="ARBA00006432"/>
    </source>
</evidence>
<keyword evidence="2" id="KW-0436">Ligase</keyword>
<dbReference type="Pfam" id="PF13193">
    <property type="entry name" value="AMP-binding_C"/>
    <property type="match status" value="1"/>
</dbReference>
<dbReference type="Pfam" id="PF00501">
    <property type="entry name" value="AMP-binding"/>
    <property type="match status" value="1"/>
</dbReference>
<dbReference type="InterPro" id="IPR042099">
    <property type="entry name" value="ANL_N_sf"/>
</dbReference>
<feature type="domain" description="AMP-binding enzyme C-terminal" evidence="6">
    <location>
        <begin position="308"/>
        <end position="386"/>
    </location>
</feature>
<reference evidence="7" key="1">
    <citation type="submission" date="2020-10" db="EMBL/GenBank/DDBJ databases">
        <authorList>
            <person name="Gilroy R."/>
        </authorList>
    </citation>
    <scope>NUCLEOTIDE SEQUENCE</scope>
    <source>
        <strain evidence="7">18911</strain>
    </source>
</reference>
<dbReference type="GO" id="GO:0006637">
    <property type="term" value="P:acyl-CoA metabolic process"/>
    <property type="evidence" value="ECO:0007669"/>
    <property type="project" value="TreeGrafter"/>
</dbReference>
<accession>A0A9D1MIQ9</accession>
<reference evidence="7" key="2">
    <citation type="journal article" date="2021" name="PeerJ">
        <title>Extensive microbial diversity within the chicken gut microbiome revealed by metagenomics and culture.</title>
        <authorList>
            <person name="Gilroy R."/>
            <person name="Ravi A."/>
            <person name="Getino M."/>
            <person name="Pursley I."/>
            <person name="Horton D.L."/>
            <person name="Alikhan N.F."/>
            <person name="Baker D."/>
            <person name="Gharbi K."/>
            <person name="Hall N."/>
            <person name="Watson M."/>
            <person name="Adriaenssens E.M."/>
            <person name="Foster-Nyarko E."/>
            <person name="Jarju S."/>
            <person name="Secka A."/>
            <person name="Antonio M."/>
            <person name="Oren A."/>
            <person name="Chaudhuri R.R."/>
            <person name="La Ragione R."/>
            <person name="Hildebrand F."/>
            <person name="Pallen M.J."/>
        </authorList>
    </citation>
    <scope>NUCLEOTIDE SEQUENCE</scope>
    <source>
        <strain evidence="7">18911</strain>
    </source>
</reference>
<dbReference type="GO" id="GO:0006633">
    <property type="term" value="P:fatty acid biosynthetic process"/>
    <property type="evidence" value="ECO:0007669"/>
    <property type="project" value="TreeGrafter"/>
</dbReference>
<evidence type="ECO:0000313" key="7">
    <source>
        <dbReference type="EMBL" id="HIU60945.1"/>
    </source>
</evidence>
<gene>
    <name evidence="7" type="ORF">IAB05_06100</name>
</gene>
<feature type="domain" description="AMP-dependent synthetase/ligase" evidence="5">
    <location>
        <begin position="21"/>
        <end position="258"/>
    </location>
</feature>
<sequence length="394" mass="44647">LRNSPTVRCRIAVGGEPREGWLDFDMGLEEQSPVFPRPADTKLDDLMLMYFTSGTEGYPKIAAHTHRYALGHFVTAKYWHNVDPNGLHFTISDTGWGKSVWGKLYGQWLSEAAVFTYDFDRFKAADILPLFAKYNITTFCAPPTMYRFFLLEDLNAYDLSSLKYVTTAGEALNREVFDRFYEATGLKIMEGFGQTETTLSIANLVGNELKFGSMGKPTPQYDIDIVDEDGNSLPAGEVGEIVIRIDKGMPYGLFNGYYLDEERTKKAMHDGLYHTGDMAWKDEDGYYFYMSRIDDVIKSSGYRIGPFEIESVIMELPYVVECAITGVPDPIRGQVVKATVVLTEGTLPSEELKKEIQHYVKENTAPYKYPRVVEFVSELPRTTSGKVRRVALRK</sequence>
<dbReference type="PROSITE" id="PS00455">
    <property type="entry name" value="AMP_BINDING"/>
    <property type="match status" value="1"/>
</dbReference>
<evidence type="ECO:0000256" key="3">
    <source>
        <dbReference type="ARBA" id="ARBA00022741"/>
    </source>
</evidence>
<dbReference type="PANTHER" id="PTHR43605:SF10">
    <property type="entry name" value="ACYL-COA SYNTHETASE MEDIUM CHAIN FAMILY MEMBER 3"/>
    <property type="match status" value="1"/>
</dbReference>
<comment type="caution">
    <text evidence="7">The sequence shown here is derived from an EMBL/GenBank/DDBJ whole genome shotgun (WGS) entry which is preliminary data.</text>
</comment>
<protein>
    <submittedName>
        <fullName evidence="7">AMP-binding protein</fullName>
    </submittedName>
</protein>
<feature type="non-terminal residue" evidence="7">
    <location>
        <position position="1"/>
    </location>
</feature>
<evidence type="ECO:0000256" key="2">
    <source>
        <dbReference type="ARBA" id="ARBA00022598"/>
    </source>
</evidence>
<dbReference type="EMBL" id="DVNF01000177">
    <property type="protein sequence ID" value="HIU60945.1"/>
    <property type="molecule type" value="Genomic_DNA"/>
</dbReference>
<evidence type="ECO:0000256" key="4">
    <source>
        <dbReference type="ARBA" id="ARBA00022840"/>
    </source>
</evidence>
<dbReference type="InterPro" id="IPR020845">
    <property type="entry name" value="AMP-binding_CS"/>
</dbReference>
<evidence type="ECO:0000313" key="8">
    <source>
        <dbReference type="Proteomes" id="UP000824094"/>
    </source>
</evidence>
<keyword evidence="3" id="KW-0547">Nucleotide-binding</keyword>
<dbReference type="FunFam" id="3.30.300.30:FF:000005">
    <property type="entry name" value="Acyl-coenzyme A synthetase ACSM5, mitochondrial"/>
    <property type="match status" value="1"/>
</dbReference>
<name>A0A9D1MIQ9_9FIRM</name>
<dbReference type="InterPro" id="IPR000873">
    <property type="entry name" value="AMP-dep_synth/lig_dom"/>
</dbReference>
<evidence type="ECO:0000259" key="6">
    <source>
        <dbReference type="Pfam" id="PF13193"/>
    </source>
</evidence>
<proteinExistence type="inferred from homology"/>
<dbReference type="GO" id="GO:0016405">
    <property type="term" value="F:CoA-ligase activity"/>
    <property type="evidence" value="ECO:0007669"/>
    <property type="project" value="UniProtKB-ARBA"/>
</dbReference>